<proteinExistence type="predicted"/>
<evidence type="ECO:0000259" key="1">
    <source>
        <dbReference type="PROSITE" id="PS50883"/>
    </source>
</evidence>
<evidence type="ECO:0000313" key="3">
    <source>
        <dbReference type="Proteomes" id="UP000664399"/>
    </source>
</evidence>
<dbReference type="RefSeq" id="WP_207854647.1">
    <property type="nucleotide sequence ID" value="NZ_JAFVMG010000010.1"/>
</dbReference>
<feature type="domain" description="EAL" evidence="1">
    <location>
        <begin position="1"/>
        <end position="195"/>
    </location>
</feature>
<name>A0ABS3LN07_9PROT</name>
<accession>A0ABS3LN07</accession>
<dbReference type="Gene3D" id="3.20.20.450">
    <property type="entry name" value="EAL domain"/>
    <property type="match status" value="1"/>
</dbReference>
<comment type="caution">
    <text evidence="2">The sequence shown here is derived from an EMBL/GenBank/DDBJ whole genome shotgun (WGS) entry which is preliminary data.</text>
</comment>
<keyword evidence="3" id="KW-1185">Reference proteome</keyword>
<dbReference type="Proteomes" id="UP000664399">
    <property type="component" value="Unassembled WGS sequence"/>
</dbReference>
<gene>
    <name evidence="2" type="ORF">J2D75_09790</name>
</gene>
<dbReference type="PANTHER" id="PTHR44757:SF2">
    <property type="entry name" value="BIOFILM ARCHITECTURE MAINTENANCE PROTEIN MBAA"/>
    <property type="match status" value="1"/>
</dbReference>
<dbReference type="SUPFAM" id="SSF141868">
    <property type="entry name" value="EAL domain-like"/>
    <property type="match status" value="1"/>
</dbReference>
<dbReference type="InterPro" id="IPR035919">
    <property type="entry name" value="EAL_sf"/>
</dbReference>
<dbReference type="InterPro" id="IPR052155">
    <property type="entry name" value="Biofilm_reg_signaling"/>
</dbReference>
<dbReference type="Pfam" id="PF00563">
    <property type="entry name" value="EAL"/>
    <property type="match status" value="1"/>
</dbReference>
<dbReference type="EMBL" id="JAFVMG010000010">
    <property type="protein sequence ID" value="MBO1328763.1"/>
    <property type="molecule type" value="Genomic_DNA"/>
</dbReference>
<dbReference type="PROSITE" id="PS50883">
    <property type="entry name" value="EAL"/>
    <property type="match status" value="1"/>
</dbReference>
<dbReference type="PANTHER" id="PTHR44757">
    <property type="entry name" value="DIGUANYLATE CYCLASE DGCP"/>
    <property type="match status" value="1"/>
</dbReference>
<protein>
    <submittedName>
        <fullName evidence="2">EAL domain-containing protein</fullName>
    </submittedName>
</protein>
<evidence type="ECO:0000313" key="2">
    <source>
        <dbReference type="EMBL" id="MBO1328763.1"/>
    </source>
</evidence>
<dbReference type="InterPro" id="IPR001633">
    <property type="entry name" value="EAL_dom"/>
</dbReference>
<organism evidence="2 3">
    <name type="scientific">Acetobacter suratthaniensis</name>
    <dbReference type="NCBI Taxonomy" id="1502841"/>
    <lineage>
        <taxon>Bacteria</taxon>
        <taxon>Pseudomonadati</taxon>
        <taxon>Pseudomonadota</taxon>
        <taxon>Alphaproteobacteria</taxon>
        <taxon>Acetobacterales</taxon>
        <taxon>Acetobacteraceae</taxon>
        <taxon>Acetobacter</taxon>
    </lineage>
</organism>
<sequence>MNASPARQSAPFGGAFTKKRALKFGKNGQDHAACGGCRIGPVDGAPQAGSFLLISPVGLEAVNGLGGCHVGGEVIFQVAEQLRRACQEQVSHVGRLEIEITGAAALSQDEDVLADLHQVHAMVVRLSLDDFGSGYWSFSHLRAFFVGKIKIDAAFVRDVAARHGMGRRGESCGRHWSTAWYSRCGRVRRNRRTVS</sequence>
<reference evidence="2 3" key="1">
    <citation type="submission" date="2021-03" db="EMBL/GenBank/DDBJ databases">
        <title>The complete genome sequence of Acetobacter suratthaniensis TBRC 1719.</title>
        <authorList>
            <person name="Charoenyingcharoen P."/>
            <person name="Yukphan P."/>
        </authorList>
    </citation>
    <scope>NUCLEOTIDE SEQUENCE [LARGE SCALE GENOMIC DNA]</scope>
    <source>
        <strain evidence="2 3">TBRC 1719</strain>
    </source>
</reference>